<reference evidence="1" key="1">
    <citation type="journal article" date="2022" name="bioRxiv">
        <title>Sequencing and chromosome-scale assembly of the giantPleurodeles waltlgenome.</title>
        <authorList>
            <person name="Brown T."/>
            <person name="Elewa A."/>
            <person name="Iarovenko S."/>
            <person name="Subramanian E."/>
            <person name="Araus A.J."/>
            <person name="Petzold A."/>
            <person name="Susuki M."/>
            <person name="Suzuki K.-i.T."/>
            <person name="Hayashi T."/>
            <person name="Toyoda A."/>
            <person name="Oliveira C."/>
            <person name="Osipova E."/>
            <person name="Leigh N.D."/>
            <person name="Simon A."/>
            <person name="Yun M.H."/>
        </authorList>
    </citation>
    <scope>NUCLEOTIDE SEQUENCE</scope>
    <source>
        <strain evidence="1">20211129_DDA</strain>
        <tissue evidence="1">Liver</tissue>
    </source>
</reference>
<sequence>MDVGVLHDNGVLESSFCVDQQPLSQFLCRARERGCAIQGAVPLSCHAAVGDAGHRELLPRPEPVSVFRRVLDETTRRRDCEAARSSHPRRILGRGFPTSELSCRRSCRAPGAAAGAGIGA</sequence>
<dbReference type="AlphaFoldDB" id="A0AAV7WT98"/>
<protein>
    <submittedName>
        <fullName evidence="1">Uncharacterized protein</fullName>
    </submittedName>
</protein>
<accession>A0AAV7WT98</accession>
<proteinExistence type="predicted"/>
<dbReference type="Proteomes" id="UP001066276">
    <property type="component" value="Chromosome 1_1"/>
</dbReference>
<evidence type="ECO:0000313" key="2">
    <source>
        <dbReference type="Proteomes" id="UP001066276"/>
    </source>
</evidence>
<comment type="caution">
    <text evidence="1">The sequence shown here is derived from an EMBL/GenBank/DDBJ whole genome shotgun (WGS) entry which is preliminary data.</text>
</comment>
<dbReference type="EMBL" id="JANPWB010000001">
    <property type="protein sequence ID" value="KAJ1216126.1"/>
    <property type="molecule type" value="Genomic_DNA"/>
</dbReference>
<organism evidence="1 2">
    <name type="scientific">Pleurodeles waltl</name>
    <name type="common">Iberian ribbed newt</name>
    <dbReference type="NCBI Taxonomy" id="8319"/>
    <lineage>
        <taxon>Eukaryota</taxon>
        <taxon>Metazoa</taxon>
        <taxon>Chordata</taxon>
        <taxon>Craniata</taxon>
        <taxon>Vertebrata</taxon>
        <taxon>Euteleostomi</taxon>
        <taxon>Amphibia</taxon>
        <taxon>Batrachia</taxon>
        <taxon>Caudata</taxon>
        <taxon>Salamandroidea</taxon>
        <taxon>Salamandridae</taxon>
        <taxon>Pleurodelinae</taxon>
        <taxon>Pleurodeles</taxon>
    </lineage>
</organism>
<name>A0AAV7WT98_PLEWA</name>
<gene>
    <name evidence="1" type="ORF">NDU88_003732</name>
</gene>
<keyword evidence="2" id="KW-1185">Reference proteome</keyword>
<evidence type="ECO:0000313" key="1">
    <source>
        <dbReference type="EMBL" id="KAJ1216126.1"/>
    </source>
</evidence>